<dbReference type="GO" id="GO:0047686">
    <property type="term" value="F:arylsulfate sulfotransferase activity"/>
    <property type="evidence" value="ECO:0007669"/>
    <property type="project" value="UniProtKB-EC"/>
</dbReference>
<dbReference type="EC" id="2.8.2.22" evidence="2"/>
<feature type="chain" id="PRO_5026708580" evidence="1">
    <location>
        <begin position="25"/>
        <end position="70"/>
    </location>
</feature>
<name>A0A6N2S3T2_9BACT</name>
<dbReference type="EMBL" id="CACRSK010000002">
    <property type="protein sequence ID" value="VYS87812.1"/>
    <property type="molecule type" value="Genomic_DNA"/>
</dbReference>
<dbReference type="AlphaFoldDB" id="A0A6N2S3T2"/>
<organism evidence="2">
    <name type="scientific">Campylobacter ureolyticus</name>
    <dbReference type="NCBI Taxonomy" id="827"/>
    <lineage>
        <taxon>Bacteria</taxon>
        <taxon>Pseudomonadati</taxon>
        <taxon>Campylobacterota</taxon>
        <taxon>Epsilonproteobacteria</taxon>
        <taxon>Campylobacterales</taxon>
        <taxon>Campylobacteraceae</taxon>
        <taxon>Campylobacter</taxon>
    </lineage>
</organism>
<evidence type="ECO:0000313" key="2">
    <source>
        <dbReference type="EMBL" id="VYS87812.1"/>
    </source>
</evidence>
<proteinExistence type="predicted"/>
<dbReference type="Gene3D" id="2.60.40.3100">
    <property type="entry name" value="Arylsulphate sulphotransferase monomer, N-terminal domain"/>
    <property type="match status" value="1"/>
</dbReference>
<protein>
    <submittedName>
        <fullName evidence="2">Arylsulfate sulfotransferase AssT</fullName>
        <ecNumber evidence="2">2.8.2.22</ecNumber>
    </submittedName>
</protein>
<gene>
    <name evidence="2" type="primary">assT_3</name>
    <name evidence="2" type="ORF">CULFYP111_00720</name>
</gene>
<sequence length="70" mass="7082">MKKILSSVLVAGMLLSVGVVNATAADGASGPKSYNAVGKIGAVIMNPYGVAPLTAIINDGRNIIGYIDSY</sequence>
<keyword evidence="2" id="KW-0808">Transferase</keyword>
<feature type="signal peptide" evidence="1">
    <location>
        <begin position="1"/>
        <end position="24"/>
    </location>
</feature>
<keyword evidence="1" id="KW-0732">Signal</keyword>
<accession>A0A6N2S3T2</accession>
<dbReference type="InterPro" id="IPR038477">
    <property type="entry name" value="ASST_N_sf"/>
</dbReference>
<reference evidence="2" key="1">
    <citation type="submission" date="2019-11" db="EMBL/GenBank/DDBJ databases">
        <authorList>
            <person name="Feng L."/>
        </authorList>
    </citation>
    <scope>NUCLEOTIDE SEQUENCE</scope>
    <source>
        <strain evidence="2">CUreolyticusLFYP111</strain>
    </source>
</reference>
<evidence type="ECO:0000256" key="1">
    <source>
        <dbReference type="SAM" id="SignalP"/>
    </source>
</evidence>